<dbReference type="RefSeq" id="WP_259100959.1">
    <property type="nucleotide sequence ID" value="NZ_CP130454.1"/>
</dbReference>
<sequence>MAKAKLPKFRSLEEERSFWQSHDAFEVLGEEGWEVIEKGTTKVKSVYLFRVGKHGAWLRVPKSWLQKIGAKEGQKIRAWVKGNRLTVEIG</sequence>
<dbReference type="EMBL" id="JANUCP010000007">
    <property type="protein sequence ID" value="MCS3920802.1"/>
    <property type="molecule type" value="Genomic_DNA"/>
</dbReference>
<keyword evidence="2" id="KW-1185">Reference proteome</keyword>
<organism evidence="1 2">
    <name type="scientific">Candidatus Fervidibacter sacchari</name>
    <dbReference type="NCBI Taxonomy" id="1448929"/>
    <lineage>
        <taxon>Bacteria</taxon>
        <taxon>Candidatus Fervidibacterota</taxon>
        <taxon>Candidatus Fervidibacter</taxon>
    </lineage>
</organism>
<evidence type="ECO:0000313" key="2">
    <source>
        <dbReference type="Proteomes" id="UP001204798"/>
    </source>
</evidence>
<protein>
    <recommendedName>
        <fullName evidence="3">AbrB/MazE/SpoVT family DNA-binding domain-containing protein</fullName>
    </recommendedName>
</protein>
<gene>
    <name evidence="1" type="ORF">M2350_003239</name>
</gene>
<evidence type="ECO:0000313" key="1">
    <source>
        <dbReference type="EMBL" id="MCS3920802.1"/>
    </source>
</evidence>
<accession>A0ABT2ESA9</accession>
<proteinExistence type="predicted"/>
<evidence type="ECO:0008006" key="3">
    <source>
        <dbReference type="Google" id="ProtNLM"/>
    </source>
</evidence>
<comment type="caution">
    <text evidence="1">The sequence shown here is derived from an EMBL/GenBank/DDBJ whole genome shotgun (WGS) entry which is preliminary data.</text>
</comment>
<dbReference type="Proteomes" id="UP001204798">
    <property type="component" value="Unassembled WGS sequence"/>
</dbReference>
<reference evidence="1 2" key="1">
    <citation type="submission" date="2022-08" db="EMBL/GenBank/DDBJ databases">
        <title>Bacterial and archaeal communities from various locations to study Microbial Dark Matter (Phase II).</title>
        <authorList>
            <person name="Stepanauskas R."/>
        </authorList>
    </citation>
    <scope>NUCLEOTIDE SEQUENCE [LARGE SCALE GENOMIC DNA]</scope>
    <source>
        <strain evidence="1 2">PD1</strain>
    </source>
</reference>
<name>A0ABT2ESA9_9BACT</name>